<name>A0ABS5FRI7_9BRAD</name>
<dbReference type="NCBIfam" id="NF040504">
    <property type="entry name" value="resist_ArsN1b"/>
    <property type="match status" value="1"/>
</dbReference>
<dbReference type="SUPFAM" id="SSF55729">
    <property type="entry name" value="Acyl-CoA N-acyltransferases (Nat)"/>
    <property type="match status" value="1"/>
</dbReference>
<dbReference type="CDD" id="cd04301">
    <property type="entry name" value="NAT_SF"/>
    <property type="match status" value="1"/>
</dbReference>
<evidence type="ECO:0000313" key="2">
    <source>
        <dbReference type="EMBL" id="MBR0799361.1"/>
    </source>
</evidence>
<feature type="domain" description="N-acetyltransferase" evidence="1">
    <location>
        <begin position="3"/>
        <end position="163"/>
    </location>
</feature>
<reference evidence="3" key="1">
    <citation type="journal article" date="2021" name="ISME J.">
        <title>Evolutionary origin and ecological implication of a unique nif island in free-living Bradyrhizobium lineages.</title>
        <authorList>
            <person name="Tao J."/>
        </authorList>
    </citation>
    <scope>NUCLEOTIDE SEQUENCE [LARGE SCALE GENOMIC DNA]</scope>
    <source>
        <strain evidence="3">SZCCT0434</strain>
    </source>
</reference>
<dbReference type="PANTHER" id="PTHR43072">
    <property type="entry name" value="N-ACETYLTRANSFERASE"/>
    <property type="match status" value="1"/>
</dbReference>
<comment type="caution">
    <text evidence="2">The sequence shown here is derived from an EMBL/GenBank/DDBJ whole genome shotgun (WGS) entry which is preliminary data.</text>
</comment>
<sequence>MPIEIRFATTADAEAIQRIYAPFVRETVISFEDLPPSVDEIVGRIASTLKTHPWLVAVVGGKVCGYAYASAHRERAAYRYSADTTVYIAPEAQRRGIGHALYAELLPQLKQRNMHMAFAGIALPNPGSVSLHESMGFTPVGIYREVGFKFGRWHDVGWWQRIL</sequence>
<dbReference type="InterPro" id="IPR000182">
    <property type="entry name" value="GNAT_dom"/>
</dbReference>
<dbReference type="Gene3D" id="3.40.630.30">
    <property type="match status" value="1"/>
</dbReference>
<dbReference type="Pfam" id="PF13420">
    <property type="entry name" value="Acetyltransf_4"/>
    <property type="match status" value="1"/>
</dbReference>
<accession>A0ABS5FRI7</accession>
<dbReference type="EMBL" id="JAFCJH010000037">
    <property type="protein sequence ID" value="MBR0799361.1"/>
    <property type="molecule type" value="Genomic_DNA"/>
</dbReference>
<dbReference type="PANTHER" id="PTHR43072:SF8">
    <property type="entry name" value="ACYLTRANSFERASE FABY-RELATED"/>
    <property type="match status" value="1"/>
</dbReference>
<dbReference type="RefSeq" id="WP_212399810.1">
    <property type="nucleotide sequence ID" value="NZ_JAFCJH010000037.1"/>
</dbReference>
<evidence type="ECO:0000313" key="3">
    <source>
        <dbReference type="Proteomes" id="UP001315278"/>
    </source>
</evidence>
<evidence type="ECO:0000259" key="1">
    <source>
        <dbReference type="PROSITE" id="PS51186"/>
    </source>
</evidence>
<protein>
    <submittedName>
        <fullName evidence="2">N-acetyltransferase</fullName>
    </submittedName>
</protein>
<keyword evidence="3" id="KW-1185">Reference proteome</keyword>
<dbReference type="PROSITE" id="PS51186">
    <property type="entry name" value="GNAT"/>
    <property type="match status" value="1"/>
</dbReference>
<proteinExistence type="predicted"/>
<dbReference type="Proteomes" id="UP001315278">
    <property type="component" value="Unassembled WGS sequence"/>
</dbReference>
<dbReference type="InterPro" id="IPR016181">
    <property type="entry name" value="Acyl_CoA_acyltransferase"/>
</dbReference>
<organism evidence="2 3">
    <name type="scientific">Bradyrhizobium jicamae</name>
    <dbReference type="NCBI Taxonomy" id="280332"/>
    <lineage>
        <taxon>Bacteria</taxon>
        <taxon>Pseudomonadati</taxon>
        <taxon>Pseudomonadota</taxon>
        <taxon>Alphaproteobacteria</taxon>
        <taxon>Hyphomicrobiales</taxon>
        <taxon>Nitrobacteraceae</taxon>
        <taxon>Bradyrhizobium</taxon>
    </lineage>
</organism>
<gene>
    <name evidence="2" type="ORF">JQ615_28640</name>
</gene>